<proteinExistence type="predicted"/>
<feature type="transmembrane region" description="Helical" evidence="1">
    <location>
        <begin position="41"/>
        <end position="63"/>
    </location>
</feature>
<dbReference type="Proteomes" id="UP000249299">
    <property type="component" value="Unassembled WGS sequence"/>
</dbReference>
<keyword evidence="3" id="KW-1185">Reference proteome</keyword>
<evidence type="ECO:0000256" key="1">
    <source>
        <dbReference type="SAM" id="Phobius"/>
    </source>
</evidence>
<dbReference type="AlphaFoldDB" id="A0A327JNG2"/>
<evidence type="ECO:0000313" key="3">
    <source>
        <dbReference type="Proteomes" id="UP000249299"/>
    </source>
</evidence>
<comment type="caution">
    <text evidence="2">The sequence shown here is derived from an EMBL/GenBank/DDBJ whole genome shotgun (WGS) entry which is preliminary data.</text>
</comment>
<gene>
    <name evidence="2" type="ORF">CH339_08985</name>
</gene>
<dbReference type="EMBL" id="NPEV01000014">
    <property type="protein sequence ID" value="RAI27857.1"/>
    <property type="molecule type" value="Genomic_DNA"/>
</dbReference>
<keyword evidence="1" id="KW-1133">Transmembrane helix</keyword>
<evidence type="ECO:0000313" key="2">
    <source>
        <dbReference type="EMBL" id="RAI27857.1"/>
    </source>
</evidence>
<keyword evidence="1" id="KW-0812">Transmembrane</keyword>
<accession>A0A327JNG2</accession>
<protein>
    <recommendedName>
        <fullName evidence="4">NnrT protein</fullName>
    </recommendedName>
</protein>
<evidence type="ECO:0008006" key="4">
    <source>
        <dbReference type="Google" id="ProtNLM"/>
    </source>
</evidence>
<reference evidence="2 3" key="1">
    <citation type="submission" date="2017-07" db="EMBL/GenBank/DDBJ databases">
        <title>Draft Genome Sequences of Select Purple Nonsulfur Bacteria.</title>
        <authorList>
            <person name="Lasarre B."/>
            <person name="Mckinlay J.B."/>
        </authorList>
    </citation>
    <scope>NUCLEOTIDE SEQUENCE [LARGE SCALE GENOMIC DNA]</scope>
    <source>
        <strain evidence="2 3">DSM 11290</strain>
    </source>
</reference>
<keyword evidence="1" id="KW-0472">Membrane</keyword>
<organism evidence="2 3">
    <name type="scientific">Rhodobium orientis</name>
    <dbReference type="NCBI Taxonomy" id="34017"/>
    <lineage>
        <taxon>Bacteria</taxon>
        <taxon>Pseudomonadati</taxon>
        <taxon>Pseudomonadota</taxon>
        <taxon>Alphaproteobacteria</taxon>
        <taxon>Hyphomicrobiales</taxon>
        <taxon>Rhodobiaceae</taxon>
        <taxon>Rhodobium</taxon>
    </lineage>
</organism>
<sequence length="76" mass="8170">MPRRTRPLWTLALVLYPFAAAAVAINLFMLSLMGQVVGLPVLAPAAAVGWSVPFGVPAAWLAARWVRRLIAEAEAD</sequence>
<name>A0A327JNG2_9HYPH</name>
<dbReference type="OrthoDB" id="7667013at2"/>
<feature type="transmembrane region" description="Helical" evidence="1">
    <location>
        <begin position="7"/>
        <end position="29"/>
    </location>
</feature>